<dbReference type="AlphaFoldDB" id="A0AAD6VAD4"/>
<feature type="region of interest" description="Disordered" evidence="1">
    <location>
        <begin position="325"/>
        <end position="383"/>
    </location>
</feature>
<proteinExistence type="predicted"/>
<feature type="compositionally biased region" description="Basic residues" evidence="1">
    <location>
        <begin position="40"/>
        <end position="54"/>
    </location>
</feature>
<gene>
    <name evidence="2" type="ORF">GGX14DRAFT_397598</name>
</gene>
<evidence type="ECO:0000256" key="1">
    <source>
        <dbReference type="SAM" id="MobiDB-lite"/>
    </source>
</evidence>
<keyword evidence="3" id="KW-1185">Reference proteome</keyword>
<accession>A0AAD6VAD4</accession>
<feature type="compositionally biased region" description="Polar residues" evidence="1">
    <location>
        <begin position="8"/>
        <end position="26"/>
    </location>
</feature>
<name>A0AAD6VAD4_9AGAR</name>
<feature type="region of interest" description="Disordered" evidence="1">
    <location>
        <begin position="1"/>
        <end position="58"/>
    </location>
</feature>
<reference evidence="2" key="1">
    <citation type="submission" date="2023-03" db="EMBL/GenBank/DDBJ databases">
        <title>Massive genome expansion in bonnet fungi (Mycena s.s.) driven by repeated elements and novel gene families across ecological guilds.</title>
        <authorList>
            <consortium name="Lawrence Berkeley National Laboratory"/>
            <person name="Harder C.B."/>
            <person name="Miyauchi S."/>
            <person name="Viragh M."/>
            <person name="Kuo A."/>
            <person name="Thoen E."/>
            <person name="Andreopoulos B."/>
            <person name="Lu D."/>
            <person name="Skrede I."/>
            <person name="Drula E."/>
            <person name="Henrissat B."/>
            <person name="Morin E."/>
            <person name="Kohler A."/>
            <person name="Barry K."/>
            <person name="LaButti K."/>
            <person name="Morin E."/>
            <person name="Salamov A."/>
            <person name="Lipzen A."/>
            <person name="Mereny Z."/>
            <person name="Hegedus B."/>
            <person name="Baldrian P."/>
            <person name="Stursova M."/>
            <person name="Weitz H."/>
            <person name="Taylor A."/>
            <person name="Grigoriev I.V."/>
            <person name="Nagy L.G."/>
            <person name="Martin F."/>
            <person name="Kauserud H."/>
        </authorList>
    </citation>
    <scope>NUCLEOTIDE SEQUENCE</scope>
    <source>
        <strain evidence="2">9144</strain>
    </source>
</reference>
<dbReference type="Proteomes" id="UP001219525">
    <property type="component" value="Unassembled WGS sequence"/>
</dbReference>
<sequence length="570" mass="65311">MTKVASHNWDQIPNPNRSTSNLLNNSERSRAPSGNEPRRSERRRRKTKNPRKVAQHLPLTSMLRSMPWPQTIIRQLREFTTLRPQTGFVHSESQMVTQTLGCKREKKALSLMIHLIVQMMRPPLGKNSDVEEDYGDLTTPATSRVQIPSMKVMHHHKCRTRPPPEEAVNSPYSCTSEWRAACAAVTFERRHASRRGAVTWLSIDIREGANTRRWTAQWRWRQCPALRCRYSMESVRVTLNKYCVVSMWQCRLRIWMHIDGGKSDSSLPARNKYDRPKIHSNFQTTFAPGGYLHDETSDTQIFGFTESQSRSRALSPPRSPEIIITSASEPESPELRGWSQGDPANPYDPASDLYHESVKRLHSPTPSPHREPPTLLPSRPLKRPCHRLPKLEEAEEVLPIQYSHRARPDNRVSPQDIHHQREEYLEHLAALLFGQSYANGQDPHDFPLLLRFGGSLIRNTIISPESIQPATDEDKAFVARFVEACWQSDPPNMDSSHIRLCNDPNALQREYLALFVELTNHIPRLVQTMMDPGRRDDLSATTESMGRIIDGIRLLVGVQKRAQDELATTP</sequence>
<protein>
    <submittedName>
        <fullName evidence="2">Uncharacterized protein</fullName>
    </submittedName>
</protein>
<comment type="caution">
    <text evidence="2">The sequence shown here is derived from an EMBL/GenBank/DDBJ whole genome shotgun (WGS) entry which is preliminary data.</text>
</comment>
<organism evidence="2 3">
    <name type="scientific">Mycena pura</name>
    <dbReference type="NCBI Taxonomy" id="153505"/>
    <lineage>
        <taxon>Eukaryota</taxon>
        <taxon>Fungi</taxon>
        <taxon>Dikarya</taxon>
        <taxon>Basidiomycota</taxon>
        <taxon>Agaricomycotina</taxon>
        <taxon>Agaricomycetes</taxon>
        <taxon>Agaricomycetidae</taxon>
        <taxon>Agaricales</taxon>
        <taxon>Marasmiineae</taxon>
        <taxon>Mycenaceae</taxon>
        <taxon>Mycena</taxon>
    </lineage>
</organism>
<evidence type="ECO:0000313" key="3">
    <source>
        <dbReference type="Proteomes" id="UP001219525"/>
    </source>
</evidence>
<dbReference type="EMBL" id="JARJCW010000043">
    <property type="protein sequence ID" value="KAJ7205460.1"/>
    <property type="molecule type" value="Genomic_DNA"/>
</dbReference>
<evidence type="ECO:0000313" key="2">
    <source>
        <dbReference type="EMBL" id="KAJ7205460.1"/>
    </source>
</evidence>